<dbReference type="EC" id="4.2.1.51" evidence="6"/>
<keyword evidence="8" id="KW-0028">Amino-acid biosynthesis</keyword>
<organism evidence="16 17">
    <name type="scientific">Chryseobacterium nematophagum</name>
    <dbReference type="NCBI Taxonomy" id="2305228"/>
    <lineage>
        <taxon>Bacteria</taxon>
        <taxon>Pseudomonadati</taxon>
        <taxon>Bacteroidota</taxon>
        <taxon>Flavobacteriia</taxon>
        <taxon>Flavobacteriales</taxon>
        <taxon>Weeksellaceae</taxon>
        <taxon>Chryseobacterium group</taxon>
        <taxon>Chryseobacterium</taxon>
    </lineage>
</organism>
<dbReference type="GO" id="GO:0005737">
    <property type="term" value="C:cytoplasm"/>
    <property type="evidence" value="ECO:0007669"/>
    <property type="project" value="TreeGrafter"/>
</dbReference>
<keyword evidence="10" id="KW-0584">Phenylalanine biosynthesis</keyword>
<dbReference type="PROSITE" id="PS51171">
    <property type="entry name" value="PREPHENATE_DEHYDR_3"/>
    <property type="match status" value="1"/>
</dbReference>
<evidence type="ECO:0000256" key="5">
    <source>
        <dbReference type="ARBA" id="ARBA00012404"/>
    </source>
</evidence>
<evidence type="ECO:0000256" key="1">
    <source>
        <dbReference type="ARBA" id="ARBA00000824"/>
    </source>
</evidence>
<dbReference type="EC" id="5.4.99.5" evidence="5"/>
<dbReference type="CDD" id="cd13532">
    <property type="entry name" value="PBP2_PDT_like"/>
    <property type="match status" value="1"/>
</dbReference>
<dbReference type="Gene3D" id="3.40.190.10">
    <property type="entry name" value="Periplasmic binding protein-like II"/>
    <property type="match status" value="2"/>
</dbReference>
<evidence type="ECO:0000313" key="16">
    <source>
        <dbReference type="EMBL" id="RNA61129.1"/>
    </source>
</evidence>
<dbReference type="Pfam" id="PF00800">
    <property type="entry name" value="PDT"/>
    <property type="match status" value="1"/>
</dbReference>
<evidence type="ECO:0000256" key="13">
    <source>
        <dbReference type="ARBA" id="ARBA00031520"/>
    </source>
</evidence>
<dbReference type="PROSITE" id="PS51257">
    <property type="entry name" value="PROKAR_LIPOPROTEIN"/>
    <property type="match status" value="1"/>
</dbReference>
<dbReference type="RefSeq" id="WP_122635300.1">
    <property type="nucleotide sequence ID" value="NZ_QWIU01000002.1"/>
</dbReference>
<dbReference type="UniPathway" id="UPA00121">
    <property type="reaction ID" value="UER00345"/>
</dbReference>
<evidence type="ECO:0000256" key="4">
    <source>
        <dbReference type="ARBA" id="ARBA00004817"/>
    </source>
</evidence>
<keyword evidence="11 16" id="KW-0456">Lyase</keyword>
<protein>
    <recommendedName>
        <fullName evidence="7">Bifunctional chorismate mutase/prephenate dehydratase</fullName>
        <ecNumber evidence="6">4.2.1.51</ecNumber>
        <ecNumber evidence="5">5.4.99.5</ecNumber>
    </recommendedName>
    <alternativeName>
        <fullName evidence="13">Chorismate mutase-prephenate dehydratase</fullName>
    </alternativeName>
    <alternativeName>
        <fullName evidence="12">p-protein</fullName>
    </alternativeName>
</protein>
<dbReference type="PANTHER" id="PTHR21022:SF19">
    <property type="entry name" value="PREPHENATE DEHYDRATASE-RELATED"/>
    <property type="match status" value="1"/>
</dbReference>
<evidence type="ECO:0000256" key="9">
    <source>
        <dbReference type="ARBA" id="ARBA00023141"/>
    </source>
</evidence>
<dbReference type="SUPFAM" id="SSF53850">
    <property type="entry name" value="Periplasmic binding protein-like II"/>
    <property type="match status" value="1"/>
</dbReference>
<dbReference type="PANTHER" id="PTHR21022">
    <property type="entry name" value="PREPHENATE DEHYDRATASE P PROTEIN"/>
    <property type="match status" value="1"/>
</dbReference>
<evidence type="ECO:0000256" key="6">
    <source>
        <dbReference type="ARBA" id="ARBA00013147"/>
    </source>
</evidence>
<dbReference type="EMBL" id="QWIU01000002">
    <property type="protein sequence ID" value="RNA61129.1"/>
    <property type="molecule type" value="Genomic_DNA"/>
</dbReference>
<dbReference type="InterPro" id="IPR001086">
    <property type="entry name" value="Preph_deHydtase"/>
</dbReference>
<comment type="catalytic activity">
    <reaction evidence="14">
        <text>prephenate + H(+) = 3-phenylpyruvate + CO2 + H2O</text>
        <dbReference type="Rhea" id="RHEA:21648"/>
        <dbReference type="ChEBI" id="CHEBI:15377"/>
        <dbReference type="ChEBI" id="CHEBI:15378"/>
        <dbReference type="ChEBI" id="CHEBI:16526"/>
        <dbReference type="ChEBI" id="CHEBI:18005"/>
        <dbReference type="ChEBI" id="CHEBI:29934"/>
        <dbReference type="EC" id="4.2.1.51"/>
    </reaction>
</comment>
<evidence type="ECO:0000256" key="12">
    <source>
        <dbReference type="ARBA" id="ARBA00031175"/>
    </source>
</evidence>
<comment type="caution">
    <text evidence="16">The sequence shown here is derived from an EMBL/GenBank/DDBJ whole genome shotgun (WGS) entry which is preliminary data.</text>
</comment>
<evidence type="ECO:0000313" key="17">
    <source>
        <dbReference type="Proteomes" id="UP000278775"/>
    </source>
</evidence>
<evidence type="ECO:0000256" key="14">
    <source>
        <dbReference type="ARBA" id="ARBA00047848"/>
    </source>
</evidence>
<evidence type="ECO:0000256" key="3">
    <source>
        <dbReference type="ARBA" id="ARBA00004741"/>
    </source>
</evidence>
<comment type="pathway">
    <text evidence="4">Metabolic intermediate biosynthesis; prephenate biosynthesis; prephenate from chorismate: step 1/1.</text>
</comment>
<comment type="pathway">
    <text evidence="3">Amino-acid biosynthesis; L-phenylalanine biosynthesis; phenylpyruvate from prephenate: step 1/1.</text>
</comment>
<name>A0A3M7TEQ3_9FLAO</name>
<evidence type="ECO:0000256" key="10">
    <source>
        <dbReference type="ARBA" id="ARBA00023222"/>
    </source>
</evidence>
<dbReference type="OrthoDB" id="9802281at2"/>
<evidence type="ECO:0000256" key="8">
    <source>
        <dbReference type="ARBA" id="ARBA00022605"/>
    </source>
</evidence>
<evidence type="ECO:0000256" key="7">
    <source>
        <dbReference type="ARBA" id="ARBA00014401"/>
    </source>
</evidence>
<feature type="domain" description="Prephenate dehydratase" evidence="15">
    <location>
        <begin position="38"/>
        <end position="214"/>
    </location>
</feature>
<dbReference type="GO" id="GO:0004664">
    <property type="term" value="F:prephenate dehydratase activity"/>
    <property type="evidence" value="ECO:0007669"/>
    <property type="project" value="UniProtKB-EC"/>
</dbReference>
<evidence type="ECO:0000256" key="11">
    <source>
        <dbReference type="ARBA" id="ARBA00023239"/>
    </source>
</evidence>
<dbReference type="AlphaFoldDB" id="A0A3M7TEQ3"/>
<dbReference type="GO" id="GO:0009094">
    <property type="term" value="P:L-phenylalanine biosynthetic process"/>
    <property type="evidence" value="ECO:0007669"/>
    <property type="project" value="UniProtKB-UniPathway"/>
</dbReference>
<gene>
    <name evidence="16" type="ORF">D1631_03855</name>
</gene>
<dbReference type="Proteomes" id="UP000278775">
    <property type="component" value="Unassembled WGS sequence"/>
</dbReference>
<keyword evidence="9" id="KW-0057">Aromatic amino acid biosynthesis</keyword>
<comment type="function">
    <text evidence="2">Catalyzes the Claisen rearrangement of chorismate to prephenate and the decarboxylation/dehydration of prephenate to phenylpyruvate.</text>
</comment>
<dbReference type="FunFam" id="3.40.190.10:FF:000034">
    <property type="entry name" value="Chorismate mutase/prephenate dehydratase"/>
    <property type="match status" value="1"/>
</dbReference>
<proteinExistence type="predicted"/>
<reference evidence="16 17" key="1">
    <citation type="submission" date="2018-08" db="EMBL/GenBank/DDBJ databases">
        <title>Chryseobacterium nematophagum: a novel matrix digesting pathogen of nematodes.</title>
        <authorList>
            <person name="Page A."/>
            <person name="Roberts M."/>
            <person name="Felix M.-A."/>
            <person name="Weir W."/>
        </authorList>
    </citation>
    <scope>NUCLEOTIDE SEQUENCE [LARGE SCALE GENOMIC DNA]</scope>
    <source>
        <strain evidence="16 17">JUb129</strain>
    </source>
</reference>
<evidence type="ECO:0000259" key="15">
    <source>
        <dbReference type="PROSITE" id="PS51171"/>
    </source>
</evidence>
<sequence length="216" mass="24108">MLRKNNMLREAIKYGVAIILLCCFFYGCSLSKNSLSDKVAYLGPPGSFTHLAAGKKFPAELLVFENSIEDCFISVHSGKIKKAVVPLRNSIGGIVVPTQKALKEFTDIKIEDSLELPISQNLMVIPGTNDIKKIYSHPQALRQSRRFIDSLYPTVPRIEYSSTSAAAKWVSEHPEEKGAAIANTEAAKLYKLKIIYTNIQEDKNNRTQFIIISSKK</sequence>
<dbReference type="GO" id="GO:0004106">
    <property type="term" value="F:chorismate mutase activity"/>
    <property type="evidence" value="ECO:0007669"/>
    <property type="project" value="UniProtKB-EC"/>
</dbReference>
<accession>A0A3M7TEQ3</accession>
<comment type="catalytic activity">
    <reaction evidence="1">
        <text>chorismate = prephenate</text>
        <dbReference type="Rhea" id="RHEA:13897"/>
        <dbReference type="ChEBI" id="CHEBI:29748"/>
        <dbReference type="ChEBI" id="CHEBI:29934"/>
        <dbReference type="EC" id="5.4.99.5"/>
    </reaction>
</comment>
<evidence type="ECO:0000256" key="2">
    <source>
        <dbReference type="ARBA" id="ARBA00002364"/>
    </source>
</evidence>